<proteinExistence type="predicted"/>
<dbReference type="InterPro" id="IPR056490">
    <property type="entry name" value="Rcc01698_C"/>
</dbReference>
<dbReference type="Pfam" id="PF13547">
    <property type="entry name" value="GTA_TIM"/>
    <property type="match status" value="1"/>
</dbReference>
<organism evidence="5 6">
    <name type="scientific">Hoeflea phototrophica (strain DSM 17068 / NCIMB 14078 / DFL-43)</name>
    <dbReference type="NCBI Taxonomy" id="411684"/>
    <lineage>
        <taxon>Bacteria</taxon>
        <taxon>Pseudomonadati</taxon>
        <taxon>Pseudomonadota</taxon>
        <taxon>Alphaproteobacteria</taxon>
        <taxon>Hyphomicrobiales</taxon>
        <taxon>Rhizobiaceae</taxon>
        <taxon>Hoeflea</taxon>
    </lineage>
</organism>
<accession>A9D2Z6</accession>
<gene>
    <name evidence="5" type="ORF">HPDFL43_14942</name>
</gene>
<feature type="domain" description="Rcc01698-like C-terminal" evidence="4">
    <location>
        <begin position="1053"/>
        <end position="1152"/>
    </location>
</feature>
<evidence type="ECO:0000259" key="3">
    <source>
        <dbReference type="Pfam" id="PF13550"/>
    </source>
</evidence>
<feature type="region of interest" description="Disordered" evidence="1">
    <location>
        <begin position="980"/>
        <end position="1000"/>
    </location>
</feature>
<comment type="caution">
    <text evidence="5">The sequence shown here is derived from an EMBL/GenBank/DDBJ whole genome shotgun (WGS) entry which is preliminary data.</text>
</comment>
<feature type="domain" description="Tip attachment protein J" evidence="3">
    <location>
        <begin position="803"/>
        <end position="954"/>
    </location>
</feature>
<feature type="domain" description="GTA TIM-barrel-like" evidence="2">
    <location>
        <begin position="441"/>
        <end position="743"/>
    </location>
</feature>
<dbReference type="OrthoDB" id="8445115at2"/>
<dbReference type="EMBL" id="ABIA03000004">
    <property type="protein sequence ID" value="EDQ34304.1"/>
    <property type="molecule type" value="Genomic_DNA"/>
</dbReference>
<dbReference type="Pfam" id="PF23666">
    <property type="entry name" value="Rcc01698_C"/>
    <property type="match status" value="1"/>
</dbReference>
<reference evidence="5 6" key="1">
    <citation type="submission" date="2007-10" db="EMBL/GenBank/DDBJ databases">
        <authorList>
            <person name="Wagner-Dobler I."/>
            <person name="Ferriera S."/>
            <person name="Johnson J."/>
            <person name="Kravitz S."/>
            <person name="Beeson K."/>
            <person name="Sutton G."/>
            <person name="Rogers Y.-H."/>
            <person name="Friedman R."/>
            <person name="Frazier M."/>
            <person name="Venter J.C."/>
        </authorList>
    </citation>
    <scope>NUCLEOTIDE SEQUENCE [LARGE SCALE GENOMIC DNA]</scope>
    <source>
        <strain evidence="5 6">DFL-43</strain>
    </source>
</reference>
<evidence type="ECO:0000256" key="1">
    <source>
        <dbReference type="SAM" id="MobiDB-lite"/>
    </source>
</evidence>
<keyword evidence="6" id="KW-1185">Reference proteome</keyword>
<dbReference type="eggNOG" id="COG3391">
    <property type="taxonomic scope" value="Bacteria"/>
</dbReference>
<sequence>MATILLGLAGASLGGGLFGPGLGVVAGRAIGALAGSLIDQAIVGALTPPVERTGPRLTTTDIQDATEGAPIDRLHGRARLTGHMIWATRFEEQVTTETSGGKGFGGPKVTTTTYAYFGNFAVALCEGPVAGIGRIWADGKEIDQTEIEFRFHSGSETQMPDPLIEAKEGQAPPYRGVAYIVFERLALASYGNRFPQVSVEVFRPPGDLETALPGVAIIGGNEFGFDTQRVNEGAGNTFAGTSEERPLNRHQTIAATDWAASIDRLQMLCPNAKSVMLVAPWFGDDLRCGQCTIRPKVDDDAKQTSPHLWTVSGLTRDTALVISKVGGRPAYGGSANDASLIRAIQDLKARGLKVTLLPFIMMDIAAGNALANPWSDNAATIGQPLYPWRGRITGSPAVGYAGSVDKTATAAAQVAAFLGTAAPSHFSGSGTAIAYSGPAEWSYRRFILHHARLAQLAGGVDSFLIGSEMVALTQLRSGASTYPFVDGLVALLSDCRSILGAGTDIGYSADWSEYHSHRPADGSGDVYFNLDPLWAHADCDFIGIDNYFPLSDWRDGSGHLDLALDHGPTGRSSIHDQAYLRANIEGGEYFDWYYASQAARDAQDRTPITDGLAAKHWVFRQKDIRNWWLNPHYNRPAGVEAGAPTGWTAQSKPVRFIEFGCPAVDKGANQPNVFVDPKSSESFYPHYSNGARDDAMQRAWLEAMIGYWSGAANPASNVYAGPMIDLANSNAWSWDARLWPDFPLTGDWGDAPNWETGHWLVGRAGTAPALETIRAILKDAGFADYLIEATPVGADGVTAGNLTSPRAMLDALRPVFQFDAVESDGLIKFLSRHGHAPALTITEQDLVADPEDPVRYRLTRTQETELPAAVKIRYGDPGRDDQPAGAEARRAAGGGRKISEFSPPVLLAENLAALAAERELHAAWTAREQASFALPPKYLALDPGDVIDFVPAGMTLKASDIGDAGARQVEAFRVDRLARGSAPLPRSASPPRPAPTTRPASVVFVDGPLLGDEDSGHAGYAAGIMLPFGGGIALWRSPGDSGFTLDSLLNAPAILGETTGDFHSGPVWRWDRVNTLHLRLARGTLSSATEELVLNGANALMVENQDGELELLQFTTATATGPFEWALTGLLRGQKGSEHAMRDPVPAGARVVAVNSALRQTALPSELIGLPLNWRSGPANLDIASDGFTEQQVTLSAKGLRPLAPAHLRAVTSPAGDTAISWIRRTRISGDSWDQPDVPLGEEAEAYEVDILDGLGAPVRTIASSSPSAVYTATQRASDGIAAPFDIAVTQLSASYGRGIAKRITVHA</sequence>
<dbReference type="Proteomes" id="UP000004291">
    <property type="component" value="Chromosome"/>
</dbReference>
<evidence type="ECO:0000259" key="2">
    <source>
        <dbReference type="Pfam" id="PF13547"/>
    </source>
</evidence>
<dbReference type="STRING" id="411684.HPDFL43_14942"/>
<dbReference type="HOGENOM" id="CLU_007148_0_0_5"/>
<evidence type="ECO:0000313" key="5">
    <source>
        <dbReference type="EMBL" id="EDQ34304.1"/>
    </source>
</evidence>
<reference evidence="5 6" key="2">
    <citation type="submission" date="2012-06" db="EMBL/GenBank/DDBJ databases">
        <authorList>
            <person name="Fiebig A."/>
        </authorList>
    </citation>
    <scope>NUCLEOTIDE SEQUENCE [LARGE SCALE GENOMIC DNA]</scope>
    <source>
        <strain evidence="5 6">DFL-43</strain>
    </source>
</reference>
<feature type="region of interest" description="Disordered" evidence="1">
    <location>
        <begin position="873"/>
        <end position="895"/>
    </location>
</feature>
<protein>
    <submittedName>
        <fullName evidence="5">Uncharacterized protein</fullName>
    </submittedName>
</protein>
<dbReference type="Pfam" id="PF13550">
    <property type="entry name" value="Phage-tail_3"/>
    <property type="match status" value="1"/>
</dbReference>
<dbReference type="Gene3D" id="3.20.20.80">
    <property type="entry name" value="Glycosidases"/>
    <property type="match status" value="1"/>
</dbReference>
<dbReference type="InterPro" id="IPR025195">
    <property type="entry name" value="GTA_TIM_dom"/>
</dbReference>
<feature type="compositionally biased region" description="Basic and acidic residues" evidence="1">
    <location>
        <begin position="873"/>
        <end position="890"/>
    </location>
</feature>
<evidence type="ECO:0000313" key="6">
    <source>
        <dbReference type="Proteomes" id="UP000004291"/>
    </source>
</evidence>
<dbReference type="RefSeq" id="WP_007198747.1">
    <property type="nucleotide sequence ID" value="NZ_CM002917.1"/>
</dbReference>
<evidence type="ECO:0000259" key="4">
    <source>
        <dbReference type="Pfam" id="PF23666"/>
    </source>
</evidence>
<dbReference type="CDD" id="cd19607">
    <property type="entry name" value="GTA_TIM-barrel-like"/>
    <property type="match status" value="1"/>
</dbReference>
<name>A9D2Z6_HOEPD</name>
<dbReference type="InterPro" id="IPR032876">
    <property type="entry name" value="J_dom"/>
</dbReference>